<dbReference type="GO" id="GO:0005886">
    <property type="term" value="C:plasma membrane"/>
    <property type="evidence" value="ECO:0007669"/>
    <property type="project" value="TreeGrafter"/>
</dbReference>
<organism evidence="2 3">
    <name type="scientific">Gambusia affinis</name>
    <name type="common">Western mosquitofish</name>
    <name type="synonym">Heterandria affinis</name>
    <dbReference type="NCBI Taxonomy" id="33528"/>
    <lineage>
        <taxon>Eukaryota</taxon>
        <taxon>Metazoa</taxon>
        <taxon>Chordata</taxon>
        <taxon>Craniata</taxon>
        <taxon>Vertebrata</taxon>
        <taxon>Euteleostomi</taxon>
        <taxon>Actinopterygii</taxon>
        <taxon>Neopterygii</taxon>
        <taxon>Teleostei</taxon>
        <taxon>Neoteleostei</taxon>
        <taxon>Acanthomorphata</taxon>
        <taxon>Ovalentaria</taxon>
        <taxon>Atherinomorphae</taxon>
        <taxon>Cyprinodontiformes</taxon>
        <taxon>Poeciliidae</taxon>
        <taxon>Poeciliinae</taxon>
        <taxon>Gambusia</taxon>
    </lineage>
</organism>
<evidence type="ECO:0000313" key="2">
    <source>
        <dbReference type="EMBL" id="PWA13957.1"/>
    </source>
</evidence>
<keyword evidence="3" id="KW-1185">Reference proteome</keyword>
<evidence type="ECO:0000256" key="1">
    <source>
        <dbReference type="SAM" id="MobiDB-lite"/>
    </source>
</evidence>
<reference evidence="2 3" key="1">
    <citation type="journal article" date="2018" name="G3 (Bethesda)">
        <title>A High-Quality Reference Genome for the Invasive Mosquitofish Gambusia affinis Using a Chicago Library.</title>
        <authorList>
            <person name="Hoffberg S.L."/>
            <person name="Troendle N.J."/>
            <person name="Glenn T.C."/>
            <person name="Mahmud O."/>
            <person name="Louha S."/>
            <person name="Chalopin D."/>
            <person name="Bennetzen J.L."/>
            <person name="Mauricio R."/>
        </authorList>
    </citation>
    <scope>NUCLEOTIDE SEQUENCE [LARGE SCALE GENOMIC DNA]</scope>
    <source>
        <strain evidence="2">NE01/NJP1002.9</strain>
        <tissue evidence="2">Muscle</tissue>
    </source>
</reference>
<dbReference type="PANTHER" id="PTHR12444:SF1">
    <property type="entry name" value="PROTEIN EFR3 HOMOLOG A"/>
    <property type="match status" value="1"/>
</dbReference>
<dbReference type="PANTHER" id="PTHR12444">
    <property type="entry name" value="PROTEIN EFR3 HOMOLOG CMP44E"/>
    <property type="match status" value="1"/>
</dbReference>
<dbReference type="InterPro" id="IPR016024">
    <property type="entry name" value="ARM-type_fold"/>
</dbReference>
<feature type="region of interest" description="Disordered" evidence="1">
    <location>
        <begin position="471"/>
        <end position="494"/>
    </location>
</feature>
<dbReference type="EMBL" id="NHOQ01002899">
    <property type="protein sequence ID" value="PWA13957.1"/>
    <property type="molecule type" value="Genomic_DNA"/>
</dbReference>
<gene>
    <name evidence="2" type="ORF">CCH79_00018082</name>
</gene>
<protein>
    <submittedName>
        <fullName evidence="2">Uncharacterized protein</fullName>
    </submittedName>
</protein>
<sequence>MMFIMGKVPVYGTPCHTLDTVKIGPQGTKRIQTMLLSSLIMVTSGFKSKSMSAALPPPFLDPLFSISLMEDSELRQLVLEILHNIIDRHDNRAKLRGIRIIPNVAALKIKREKISKQDVAFMKKAAEMLNSDVSACNVLVLFPFQHGQQLYRHVYLGCKEEDNVHKNFELLFTTLAVLTIELANEEVVIDLIRLAHALQEMALNNEENMPMFIRCGIMALVAAYLNFLSQMIANPPFCQHVSKVIELRNMDAPYLLPEHIFRDKCPLPDSLDKDDKQLYFQTADMAECLAGPGYNVERLSIPYIPQVTVLYTVGKIIHRCKQTSRDEDRLTRRKSFVDTISLQVDIMSSSLPDKQSELAEEITFETLKKAIDTTGLEEQEREKRRQVMEKFQKAPFEEIAAHCESKANMLHDRLAQIFELTIRPPPSPSGVVSISAGHTQHPSVPVYEMKFPDLCNINEADAARPPIRDSDVRRAEPAARRFSDSRPRTQTVEQNKTRTTQTALRSVLMSMLKLHAV</sequence>
<dbReference type="AlphaFoldDB" id="A0A315UNN2"/>
<dbReference type="SUPFAM" id="SSF48371">
    <property type="entry name" value="ARM repeat"/>
    <property type="match status" value="1"/>
</dbReference>
<accession>A0A315UNN2</accession>
<dbReference type="STRING" id="33528.ENSGAFP00000027434"/>
<comment type="caution">
    <text evidence="2">The sequence shown here is derived from an EMBL/GenBank/DDBJ whole genome shotgun (WGS) entry which is preliminary data.</text>
</comment>
<name>A0A315UNN2_GAMAF</name>
<feature type="compositionally biased region" description="Basic and acidic residues" evidence="1">
    <location>
        <begin position="471"/>
        <end position="487"/>
    </location>
</feature>
<dbReference type="Proteomes" id="UP000250572">
    <property type="component" value="Unassembled WGS sequence"/>
</dbReference>
<evidence type="ECO:0000313" key="3">
    <source>
        <dbReference type="Proteomes" id="UP000250572"/>
    </source>
</evidence>
<dbReference type="GO" id="GO:0072659">
    <property type="term" value="P:protein localization to plasma membrane"/>
    <property type="evidence" value="ECO:0007669"/>
    <property type="project" value="TreeGrafter"/>
</dbReference>
<proteinExistence type="predicted"/>
<dbReference type="InterPro" id="IPR051851">
    <property type="entry name" value="EFR3_Homologs"/>
</dbReference>